<dbReference type="Gramene" id="mRNA:HanXRQr2_Chr13g0608451">
    <property type="protein sequence ID" value="mRNA:HanXRQr2_Chr13g0608451"/>
    <property type="gene ID" value="HanXRQr2_Chr13g0608451"/>
</dbReference>
<sequence>MILHSLQSSNSKTFFQTKKEIKQDGNNNQSMWFGVPMAAWPIYAEQQMNAFEMVVELGLGVEIKLDYKKDMYNPKNDIVTTEEIESGIRRLMDDDEMREKMKDMGNMSRLTVRKGGSSYASVGLLIQDFIGNA</sequence>
<keyword evidence="3" id="KW-1185">Reference proteome</keyword>
<dbReference type="InterPro" id="IPR050481">
    <property type="entry name" value="UDP-glycosyltransf_plant"/>
</dbReference>
<proteinExistence type="inferred from homology"/>
<evidence type="ECO:0000313" key="2">
    <source>
        <dbReference type="EMBL" id="KAF5775119.1"/>
    </source>
</evidence>
<evidence type="ECO:0000256" key="1">
    <source>
        <dbReference type="ARBA" id="ARBA00009995"/>
    </source>
</evidence>
<evidence type="ECO:0008006" key="4">
    <source>
        <dbReference type="Google" id="ProtNLM"/>
    </source>
</evidence>
<reference evidence="2" key="1">
    <citation type="journal article" date="2017" name="Nature">
        <title>The sunflower genome provides insights into oil metabolism, flowering and Asterid evolution.</title>
        <authorList>
            <person name="Badouin H."/>
            <person name="Gouzy J."/>
            <person name="Grassa C.J."/>
            <person name="Murat F."/>
            <person name="Staton S.E."/>
            <person name="Cottret L."/>
            <person name="Lelandais-Briere C."/>
            <person name="Owens G.L."/>
            <person name="Carrere S."/>
            <person name="Mayjonade B."/>
            <person name="Legrand L."/>
            <person name="Gill N."/>
            <person name="Kane N.C."/>
            <person name="Bowers J.E."/>
            <person name="Hubner S."/>
            <person name="Bellec A."/>
            <person name="Berard A."/>
            <person name="Berges H."/>
            <person name="Blanchet N."/>
            <person name="Boniface M.C."/>
            <person name="Brunel D."/>
            <person name="Catrice O."/>
            <person name="Chaidir N."/>
            <person name="Claudel C."/>
            <person name="Donnadieu C."/>
            <person name="Faraut T."/>
            <person name="Fievet G."/>
            <person name="Helmstetter N."/>
            <person name="King M."/>
            <person name="Knapp S.J."/>
            <person name="Lai Z."/>
            <person name="Le Paslier M.C."/>
            <person name="Lippi Y."/>
            <person name="Lorenzon L."/>
            <person name="Mandel J.R."/>
            <person name="Marage G."/>
            <person name="Marchand G."/>
            <person name="Marquand E."/>
            <person name="Bret-Mestries E."/>
            <person name="Morien E."/>
            <person name="Nambeesan S."/>
            <person name="Nguyen T."/>
            <person name="Pegot-Espagnet P."/>
            <person name="Pouilly N."/>
            <person name="Raftis F."/>
            <person name="Sallet E."/>
            <person name="Schiex T."/>
            <person name="Thomas J."/>
            <person name="Vandecasteele C."/>
            <person name="Vares D."/>
            <person name="Vear F."/>
            <person name="Vautrin S."/>
            <person name="Crespi M."/>
            <person name="Mangin B."/>
            <person name="Burke J.M."/>
            <person name="Salse J."/>
            <person name="Munos S."/>
            <person name="Vincourt P."/>
            <person name="Rieseberg L.H."/>
            <person name="Langlade N.B."/>
        </authorList>
    </citation>
    <scope>NUCLEOTIDE SEQUENCE</scope>
    <source>
        <tissue evidence="2">Leaves</tissue>
    </source>
</reference>
<dbReference type="EMBL" id="MNCJ02000328">
    <property type="protein sequence ID" value="KAF5775119.1"/>
    <property type="molecule type" value="Genomic_DNA"/>
</dbReference>
<dbReference type="SUPFAM" id="SSF53756">
    <property type="entry name" value="UDP-Glycosyltransferase/glycogen phosphorylase"/>
    <property type="match status" value="1"/>
</dbReference>
<reference evidence="2" key="2">
    <citation type="submission" date="2020-06" db="EMBL/GenBank/DDBJ databases">
        <title>Helianthus annuus Genome sequencing and assembly Release 2.</title>
        <authorList>
            <person name="Gouzy J."/>
            <person name="Langlade N."/>
            <person name="Munos S."/>
        </authorList>
    </citation>
    <scope>NUCLEOTIDE SEQUENCE</scope>
    <source>
        <tissue evidence="2">Leaves</tissue>
    </source>
</reference>
<dbReference type="AlphaFoldDB" id="A0A9K3HE17"/>
<accession>A0A9K3HE17</accession>
<dbReference type="Gene3D" id="3.40.50.2000">
    <property type="entry name" value="Glycogen Phosphorylase B"/>
    <property type="match status" value="2"/>
</dbReference>
<comment type="caution">
    <text evidence="2">The sequence shown here is derived from an EMBL/GenBank/DDBJ whole genome shotgun (WGS) entry which is preliminary data.</text>
</comment>
<dbReference type="PANTHER" id="PTHR48048:SF45">
    <property type="entry name" value="GLYCOSYLTRANSFERASE"/>
    <property type="match status" value="1"/>
</dbReference>
<dbReference type="Proteomes" id="UP000215914">
    <property type="component" value="Unassembled WGS sequence"/>
</dbReference>
<evidence type="ECO:0000313" key="3">
    <source>
        <dbReference type="Proteomes" id="UP000215914"/>
    </source>
</evidence>
<organism evidence="2 3">
    <name type="scientific">Helianthus annuus</name>
    <name type="common">Common sunflower</name>
    <dbReference type="NCBI Taxonomy" id="4232"/>
    <lineage>
        <taxon>Eukaryota</taxon>
        <taxon>Viridiplantae</taxon>
        <taxon>Streptophyta</taxon>
        <taxon>Embryophyta</taxon>
        <taxon>Tracheophyta</taxon>
        <taxon>Spermatophyta</taxon>
        <taxon>Magnoliopsida</taxon>
        <taxon>eudicotyledons</taxon>
        <taxon>Gunneridae</taxon>
        <taxon>Pentapetalae</taxon>
        <taxon>asterids</taxon>
        <taxon>campanulids</taxon>
        <taxon>Asterales</taxon>
        <taxon>Asteraceae</taxon>
        <taxon>Asteroideae</taxon>
        <taxon>Heliantheae alliance</taxon>
        <taxon>Heliantheae</taxon>
        <taxon>Helianthus</taxon>
    </lineage>
</organism>
<gene>
    <name evidence="2" type="ORF">HanXRQr2_Chr13g0608451</name>
</gene>
<comment type="similarity">
    <text evidence="1">Belongs to the UDP-glycosyltransferase family.</text>
</comment>
<dbReference type="GO" id="GO:0035251">
    <property type="term" value="F:UDP-glucosyltransferase activity"/>
    <property type="evidence" value="ECO:0007669"/>
    <property type="project" value="InterPro"/>
</dbReference>
<protein>
    <recommendedName>
        <fullName evidence="4">UDP-glucuronosyl/UDP-glucosyltransferase</fullName>
    </recommendedName>
</protein>
<dbReference type="PANTHER" id="PTHR48048">
    <property type="entry name" value="GLYCOSYLTRANSFERASE"/>
    <property type="match status" value="1"/>
</dbReference>
<name>A0A9K3HE17_HELAN</name>